<evidence type="ECO:0000313" key="3">
    <source>
        <dbReference type="Proteomes" id="UP001356095"/>
    </source>
</evidence>
<protein>
    <submittedName>
        <fullName evidence="2">Uncharacterized protein</fullName>
    </submittedName>
</protein>
<keyword evidence="3" id="KW-1185">Reference proteome</keyword>
<comment type="caution">
    <text evidence="2">The sequence shown here is derived from an EMBL/GenBank/DDBJ whole genome shotgun (WGS) entry which is preliminary data.</text>
</comment>
<dbReference type="Proteomes" id="UP001356095">
    <property type="component" value="Unassembled WGS sequence"/>
</dbReference>
<accession>A0ABU7KE60</accession>
<name>A0ABU7KE60_9ACTN</name>
<evidence type="ECO:0000313" key="2">
    <source>
        <dbReference type="EMBL" id="MEE2040199.1"/>
    </source>
</evidence>
<organism evidence="2 3">
    <name type="scientific">Nocardiopsis codii</name>
    <dbReference type="NCBI Taxonomy" id="3065942"/>
    <lineage>
        <taxon>Bacteria</taxon>
        <taxon>Bacillati</taxon>
        <taxon>Actinomycetota</taxon>
        <taxon>Actinomycetes</taxon>
        <taxon>Streptosporangiales</taxon>
        <taxon>Nocardiopsidaceae</taxon>
        <taxon>Nocardiopsis</taxon>
    </lineage>
</organism>
<gene>
    <name evidence="2" type="ORF">Q8791_23560</name>
</gene>
<dbReference type="EMBL" id="JAUZMY010000026">
    <property type="protein sequence ID" value="MEE2040199.1"/>
    <property type="molecule type" value="Genomic_DNA"/>
</dbReference>
<reference evidence="2 3" key="1">
    <citation type="submission" date="2023-08" db="EMBL/GenBank/DDBJ databases">
        <authorList>
            <person name="Girao M."/>
            <person name="Carvalho M.F."/>
        </authorList>
    </citation>
    <scope>NUCLEOTIDE SEQUENCE [LARGE SCALE GENOMIC DNA]</scope>
    <source>
        <strain evidence="2 3">CT-R113</strain>
    </source>
</reference>
<sequence>MPSVHHSPVWAAPFGTGPDEPGWSWLGTINSPAPERTGTVDTTPPTDIATLYTQAPFRTPGMDYTPPTVERYTEGNFGGIRPRFDNNWHPLSRLRWSAAVAELDSGLRIRVYLDGGRTYLNGRQVFDGRDFHVVVGNRSRGGLTYDETNAYLDGVVRGGTGTRRPSYPHGGDQPLMARPPETYTVIGRFNVTLGRRLLPLRLGRYPIRVPLVLDPHRPGYLKPGDHRPALAQALRRMADDLDALAREEPT</sequence>
<dbReference type="RefSeq" id="WP_330093968.1">
    <property type="nucleotide sequence ID" value="NZ_JAUZMY010000026.1"/>
</dbReference>
<evidence type="ECO:0000256" key="1">
    <source>
        <dbReference type="SAM" id="MobiDB-lite"/>
    </source>
</evidence>
<proteinExistence type="predicted"/>
<feature type="region of interest" description="Disordered" evidence="1">
    <location>
        <begin position="159"/>
        <end position="178"/>
    </location>
</feature>